<accession>A0A9R0EJL9</accession>
<gene>
    <name evidence="5" type="primary">LOC118268402</name>
</gene>
<dbReference type="Gene3D" id="4.10.60.10">
    <property type="entry name" value="Zinc finger, CCHC-type"/>
    <property type="match status" value="1"/>
</dbReference>
<dbReference type="InterPro" id="IPR036875">
    <property type="entry name" value="Znf_CCHC_sf"/>
</dbReference>
<feature type="compositionally biased region" description="Polar residues" evidence="2">
    <location>
        <begin position="15"/>
        <end position="24"/>
    </location>
</feature>
<dbReference type="SMART" id="SM00343">
    <property type="entry name" value="ZnF_C2HC"/>
    <property type="match status" value="2"/>
</dbReference>
<evidence type="ECO:0000313" key="5">
    <source>
        <dbReference type="RefSeq" id="XP_035438765.2"/>
    </source>
</evidence>
<keyword evidence="1" id="KW-0479">Metal-binding</keyword>
<dbReference type="PROSITE" id="PS50158">
    <property type="entry name" value="ZF_CCHC"/>
    <property type="match status" value="1"/>
</dbReference>
<evidence type="ECO:0000256" key="1">
    <source>
        <dbReference type="PROSITE-ProRule" id="PRU00047"/>
    </source>
</evidence>
<sequence length="404" mass="44915">MDSSPSNRGGLPHRSSPSAATTRNQTQDETIETISTSEIQTWMSSIEQCLNEVSTIASEGKMNAEQKLRISNLCRKVGHGVSQMAVQYQSLKHKALQNYATLLTLKDNEGLATSLSEIKQKLHETLTKKTQESASFADMVKGTKSLIRPQATSSVAIYPSDNTKTSEETKNLVQKIVCPEEMKLKVRGLRKIRNGGVIISTETKDDIQKLKQTVERSTTGLTVDEPQKRKPRILIIGVPTDMAEKEVFKCIYEQNLVDILPTLTKETFLTAVKLSHKSGKRDADSCNYIVEVPASVRKALVNQNRIYINWTSCPVRDFTLVTRCFKCQQYGHASKTCKSATSSCGHCGAEGHATQECSSKEEPPKCATCKRYKKPHNHKTGDSECPARKAAEYRYINSIDYEGA</sequence>
<dbReference type="OrthoDB" id="8122238at2759"/>
<organism evidence="4 5">
    <name type="scientific">Spodoptera frugiperda</name>
    <name type="common">Fall armyworm</name>
    <dbReference type="NCBI Taxonomy" id="7108"/>
    <lineage>
        <taxon>Eukaryota</taxon>
        <taxon>Metazoa</taxon>
        <taxon>Ecdysozoa</taxon>
        <taxon>Arthropoda</taxon>
        <taxon>Hexapoda</taxon>
        <taxon>Insecta</taxon>
        <taxon>Pterygota</taxon>
        <taxon>Neoptera</taxon>
        <taxon>Endopterygota</taxon>
        <taxon>Lepidoptera</taxon>
        <taxon>Glossata</taxon>
        <taxon>Ditrysia</taxon>
        <taxon>Noctuoidea</taxon>
        <taxon>Noctuidae</taxon>
        <taxon>Amphipyrinae</taxon>
        <taxon>Spodoptera</taxon>
    </lineage>
</organism>
<dbReference type="GeneID" id="118268402"/>
<evidence type="ECO:0000259" key="3">
    <source>
        <dbReference type="PROSITE" id="PS50158"/>
    </source>
</evidence>
<keyword evidence="4" id="KW-1185">Reference proteome</keyword>
<dbReference type="GO" id="GO:0008270">
    <property type="term" value="F:zinc ion binding"/>
    <property type="evidence" value="ECO:0007669"/>
    <property type="project" value="UniProtKB-KW"/>
</dbReference>
<reference evidence="5" key="1">
    <citation type="submission" date="2025-08" db="UniProtKB">
        <authorList>
            <consortium name="RefSeq"/>
        </authorList>
    </citation>
    <scope>IDENTIFICATION</scope>
    <source>
        <tissue evidence="5">Whole larval tissue</tissue>
    </source>
</reference>
<dbReference type="Proteomes" id="UP000829999">
    <property type="component" value="Chromosome 11"/>
</dbReference>
<keyword evidence="1" id="KW-0863">Zinc-finger</keyword>
<dbReference type="AlphaFoldDB" id="A0A9R0EJL9"/>
<evidence type="ECO:0000313" key="4">
    <source>
        <dbReference type="Proteomes" id="UP000829999"/>
    </source>
</evidence>
<dbReference type="InterPro" id="IPR001878">
    <property type="entry name" value="Znf_CCHC"/>
</dbReference>
<protein>
    <submittedName>
        <fullName evidence="5">Uncharacterized protein LOC118268402</fullName>
    </submittedName>
</protein>
<feature type="domain" description="CCHC-type" evidence="3">
    <location>
        <begin position="323"/>
        <end position="339"/>
    </location>
</feature>
<evidence type="ECO:0000256" key="2">
    <source>
        <dbReference type="SAM" id="MobiDB-lite"/>
    </source>
</evidence>
<feature type="region of interest" description="Disordered" evidence="2">
    <location>
        <begin position="1"/>
        <end position="30"/>
    </location>
</feature>
<proteinExistence type="predicted"/>
<name>A0A9R0EJL9_SPOFR</name>
<dbReference type="GO" id="GO:0003676">
    <property type="term" value="F:nucleic acid binding"/>
    <property type="evidence" value="ECO:0007669"/>
    <property type="project" value="InterPro"/>
</dbReference>
<dbReference type="SUPFAM" id="SSF57756">
    <property type="entry name" value="Retrovirus zinc finger-like domains"/>
    <property type="match status" value="1"/>
</dbReference>
<keyword evidence="1" id="KW-0862">Zinc</keyword>
<dbReference type="RefSeq" id="XP_035438765.2">
    <property type="nucleotide sequence ID" value="XM_035582872.2"/>
</dbReference>